<sequence>MPQSKRARYLGIGILLLIISASLAAQWFFDQKVASLLQSEAIQPYQLQYEGLHTNVFLGNIRLSQVSARTPDRQWEIAAETFQVRGLHYWVLLQKEDVIFSKVHIQSPSINYHPKKQDSSSASETNSSSPRITIEKLIVESGSFLMKDTTNQRSARLEDMAINISDLTYPTEKSNASFPVDYGTYQITAQNGYYDLSDLEAITFGRMNLNPDDGALEQFALRSRYSKTELSRQVAQEHDHYDLGIAKVLLNDWEAGTTKGEPYFHLGELQLQQPMFYVYRDKLLPDDTSHKKLYNQALRDLPLELQVDSVSISEGMIAYEERIKPDIAPKDLTFTEIDATISNLHSKGTGEVRANITAKLMDNGPFRLDWSFEPQSKANTFLVKGELSQFQSESINPFLKSNLGAEVEGTVQQLYFTISGNELESQGDMKMKYDNFEFTVLKKNRLGVNKVLTAVVNLFTKDGNKTDEDGFRHGNFEVERKQDKSFFNYLWLNLQEGLVDTMTGRGKKRD</sequence>
<dbReference type="KEGG" id="fld:ABNE31_00180"/>
<protein>
    <submittedName>
        <fullName evidence="1">DUF748 domain-containing protein</fullName>
    </submittedName>
</protein>
<organism evidence="1">
    <name type="scientific">Flagellimonas sp. MMG031</name>
    <dbReference type="NCBI Taxonomy" id="3158549"/>
    <lineage>
        <taxon>Bacteria</taxon>
        <taxon>Pseudomonadati</taxon>
        <taxon>Bacteroidota</taxon>
        <taxon>Flavobacteriia</taxon>
        <taxon>Flavobacteriales</taxon>
        <taxon>Flavobacteriaceae</taxon>
        <taxon>Flagellimonas</taxon>
    </lineage>
</organism>
<evidence type="ECO:0000313" key="1">
    <source>
        <dbReference type="EMBL" id="XBQ23350.1"/>
    </source>
</evidence>
<proteinExistence type="predicted"/>
<gene>
    <name evidence="1" type="ORF">ABNE31_00180</name>
</gene>
<name>A0AAU7MYF4_9FLAO</name>
<dbReference type="EMBL" id="CP157804">
    <property type="protein sequence ID" value="XBQ23350.1"/>
    <property type="molecule type" value="Genomic_DNA"/>
</dbReference>
<accession>A0AAU7MYF4</accession>
<dbReference type="AlphaFoldDB" id="A0AAU7MYF4"/>
<dbReference type="RefSeq" id="WP_349351937.1">
    <property type="nucleotide sequence ID" value="NZ_CP157804.1"/>
</dbReference>
<reference evidence="1" key="1">
    <citation type="submission" date="2024-05" db="EMBL/GenBank/DDBJ databases">
        <title>Draft Genome Sequences of Flagellimonas sp. MMG031 and Marinobacter sp. MMG032 Isolated from the dinoflagellate Symbiodinium pilosum.</title>
        <authorList>
            <person name="Shikuma N.J."/>
            <person name="Farrell M.V."/>
        </authorList>
    </citation>
    <scope>NUCLEOTIDE SEQUENCE</scope>
    <source>
        <strain evidence="1">MMG031</strain>
    </source>
</reference>